<keyword evidence="12 14" id="KW-0408">Iron</keyword>
<keyword evidence="8 15" id="KW-0812">Transmembrane</keyword>
<evidence type="ECO:0000256" key="9">
    <source>
        <dbReference type="ARBA" id="ARBA00022723"/>
    </source>
</evidence>
<feature type="transmembrane region" description="Helical" evidence="16">
    <location>
        <begin position="348"/>
        <end position="367"/>
    </location>
</feature>
<evidence type="ECO:0000256" key="12">
    <source>
        <dbReference type="ARBA" id="ARBA00023004"/>
    </source>
</evidence>
<feature type="binding site" description="covalent" evidence="14">
    <location>
        <position position="526"/>
    </location>
    <ligand>
        <name>heme c</name>
        <dbReference type="ChEBI" id="CHEBI:61717"/>
    </ligand>
</feature>
<dbReference type="EMBL" id="CP014143">
    <property type="protein sequence ID" value="AOS98758.1"/>
    <property type="molecule type" value="Genomic_DNA"/>
</dbReference>
<feature type="transmembrane region" description="Helical" evidence="16">
    <location>
        <begin position="187"/>
        <end position="209"/>
    </location>
</feature>
<evidence type="ECO:0000256" key="16">
    <source>
        <dbReference type="SAM" id="Phobius"/>
    </source>
</evidence>
<evidence type="ECO:0000256" key="2">
    <source>
        <dbReference type="ARBA" id="ARBA00004141"/>
    </source>
</evidence>
<feature type="domain" description="Cytochrome b/b6 C-terminal region profile" evidence="18">
    <location>
        <begin position="229"/>
        <end position="409"/>
    </location>
</feature>
<evidence type="ECO:0000256" key="4">
    <source>
        <dbReference type="ARBA" id="ARBA00013531"/>
    </source>
</evidence>
<dbReference type="Pfam" id="PF00032">
    <property type="entry name" value="Cytochrom_B_C"/>
    <property type="match status" value="1"/>
</dbReference>
<accession>A0A1C9WC76</accession>
<keyword evidence="7 15" id="KW-0679">Respiratory chain</keyword>
<evidence type="ECO:0000313" key="21">
    <source>
        <dbReference type="Proteomes" id="UP000095672"/>
    </source>
</evidence>
<dbReference type="CDD" id="cd00284">
    <property type="entry name" value="Cytochrome_b_N"/>
    <property type="match status" value="1"/>
</dbReference>
<keyword evidence="21" id="KW-1185">Reference proteome</keyword>
<dbReference type="InterPro" id="IPR048259">
    <property type="entry name" value="Cytochrome_b_N_euk/bac"/>
</dbReference>
<protein>
    <recommendedName>
        <fullName evidence="4 15">Cytochrome b</fullName>
    </recommendedName>
</protein>
<dbReference type="InterPro" id="IPR036909">
    <property type="entry name" value="Cyt_c-like_dom_sf"/>
</dbReference>
<feature type="transmembrane region" description="Helical" evidence="16">
    <location>
        <begin position="36"/>
        <end position="60"/>
    </location>
</feature>
<proteinExistence type="inferred from homology"/>
<keyword evidence="5 15" id="KW-0813">Transport</keyword>
<dbReference type="SUPFAM" id="SSF81648">
    <property type="entry name" value="a domain/subunit of cytochrome bc1 complex (Ubiquinol-cytochrome c reductase)"/>
    <property type="match status" value="1"/>
</dbReference>
<dbReference type="PANTHER" id="PTHR19271:SF16">
    <property type="entry name" value="CYTOCHROME B"/>
    <property type="match status" value="1"/>
</dbReference>
<dbReference type="RefSeq" id="WP_069948580.1">
    <property type="nucleotide sequence ID" value="NZ_CP014143.1"/>
</dbReference>
<dbReference type="PROSITE" id="PS51007">
    <property type="entry name" value="CYTC"/>
    <property type="match status" value="1"/>
</dbReference>
<feature type="transmembrane region" description="Helical" evidence="16">
    <location>
        <begin position="121"/>
        <end position="142"/>
    </location>
</feature>
<evidence type="ECO:0000256" key="5">
    <source>
        <dbReference type="ARBA" id="ARBA00022448"/>
    </source>
</evidence>
<dbReference type="KEGG" id="micc:AUP74_03393"/>
<evidence type="ECO:0000259" key="19">
    <source>
        <dbReference type="PROSITE" id="PS51007"/>
    </source>
</evidence>
<feature type="transmembrane region" description="Helical" evidence="16">
    <location>
        <begin position="317"/>
        <end position="336"/>
    </location>
</feature>
<feature type="transmembrane region" description="Helical" evidence="16">
    <location>
        <begin position="379"/>
        <end position="398"/>
    </location>
</feature>
<dbReference type="AlphaFoldDB" id="A0A1C9WC76"/>
<feature type="transmembrane region" description="Helical" evidence="16">
    <location>
        <begin position="88"/>
        <end position="109"/>
    </location>
</feature>
<dbReference type="InterPro" id="IPR036150">
    <property type="entry name" value="Cyt_b/b6_C_sf"/>
</dbReference>
<dbReference type="InterPro" id="IPR016174">
    <property type="entry name" value="Di-haem_cyt_TM"/>
</dbReference>
<dbReference type="PROSITE" id="PS51003">
    <property type="entry name" value="CYTB_CTER"/>
    <property type="match status" value="1"/>
</dbReference>
<comment type="cofactor">
    <cofactor evidence="15">
        <name>heme b</name>
        <dbReference type="ChEBI" id="CHEBI:60344"/>
    </cofactor>
    <text evidence="15">Binds 2 heme groups non-covalently.</text>
</comment>
<dbReference type="GO" id="GO:0016491">
    <property type="term" value="F:oxidoreductase activity"/>
    <property type="evidence" value="ECO:0007669"/>
    <property type="project" value="InterPro"/>
</dbReference>
<dbReference type="STRING" id="1769779.AUP74_03393"/>
<dbReference type="OrthoDB" id="9804503at2"/>
<reference evidence="21" key="1">
    <citation type="submission" date="2016-01" db="EMBL/GenBank/DDBJ databases">
        <title>Complete genome sequence of Microbulbifer sp. CCB-MM1, a halophile isolated from Matang Mangrove Forest, Perak.</title>
        <authorList>
            <person name="Moh T.H."/>
            <person name="Dinesh B."/>
            <person name="Lau N.-S."/>
            <person name="Go F."/>
            <person name="Alexander Chong S.-C."/>
        </authorList>
    </citation>
    <scope>NUCLEOTIDE SEQUENCE [LARGE SCALE GENOMIC DNA]</scope>
    <source>
        <strain evidence="21">CCB-MM1</strain>
    </source>
</reference>
<comment type="subcellular location">
    <subcellularLocation>
        <location evidence="2">Membrane</location>
        <topology evidence="2">Multi-pass membrane protein</topology>
    </subcellularLocation>
</comment>
<feature type="domain" description="Cytochrome b/b6 N-terminal region profile" evidence="17">
    <location>
        <begin position="7"/>
        <end position="219"/>
    </location>
</feature>
<dbReference type="PANTHER" id="PTHR19271">
    <property type="entry name" value="CYTOCHROME B"/>
    <property type="match status" value="1"/>
</dbReference>
<dbReference type="GO" id="GO:0020037">
    <property type="term" value="F:heme binding"/>
    <property type="evidence" value="ECO:0007669"/>
    <property type="project" value="InterPro"/>
</dbReference>
<comment type="cofactor">
    <cofactor evidence="14">
        <name>heme c</name>
        <dbReference type="ChEBI" id="CHEBI:61717"/>
    </cofactor>
    <text evidence="14">Binds 1 heme c group covalently per subunit.</text>
</comment>
<evidence type="ECO:0000256" key="11">
    <source>
        <dbReference type="ARBA" id="ARBA00022989"/>
    </source>
</evidence>
<keyword evidence="11 16" id="KW-1133">Transmembrane helix</keyword>
<feature type="transmembrane region" description="Helical" evidence="16">
    <location>
        <begin position="705"/>
        <end position="723"/>
    </location>
</feature>
<dbReference type="InterPro" id="IPR027387">
    <property type="entry name" value="Cytb/b6-like_sf"/>
</dbReference>
<feature type="binding site" description="covalent" evidence="14">
    <location>
        <position position="529"/>
    </location>
    <ligand>
        <name>heme c</name>
        <dbReference type="ChEBI" id="CHEBI:61717"/>
    </ligand>
</feature>
<dbReference type="Pfam" id="PF02167">
    <property type="entry name" value="Cytochrom_C1"/>
    <property type="match status" value="1"/>
</dbReference>
<dbReference type="GO" id="GO:0046872">
    <property type="term" value="F:metal ion binding"/>
    <property type="evidence" value="ECO:0007669"/>
    <property type="project" value="UniProtKB-KW"/>
</dbReference>
<evidence type="ECO:0000256" key="3">
    <source>
        <dbReference type="ARBA" id="ARBA00011649"/>
    </source>
</evidence>
<feature type="transmembrane region" description="Helical" evidence="16">
    <location>
        <begin position="472"/>
        <end position="491"/>
    </location>
</feature>
<gene>
    <name evidence="20" type="primary">fbcH</name>
    <name evidence="20" type="ORF">AUP74_03393</name>
</gene>
<keyword evidence="10 15" id="KW-0249">Electron transport</keyword>
<feature type="transmembrane region" description="Helical" evidence="16">
    <location>
        <begin position="248"/>
        <end position="273"/>
    </location>
</feature>
<evidence type="ECO:0000256" key="15">
    <source>
        <dbReference type="RuleBase" id="RU003385"/>
    </source>
</evidence>
<dbReference type="SUPFAM" id="SSF46626">
    <property type="entry name" value="Cytochrome c"/>
    <property type="match status" value="1"/>
</dbReference>
<dbReference type="InterPro" id="IPR005797">
    <property type="entry name" value="Cyt_b/b6_N"/>
</dbReference>
<evidence type="ECO:0000256" key="13">
    <source>
        <dbReference type="ARBA" id="ARBA00023136"/>
    </source>
</evidence>
<dbReference type="PRINTS" id="PR00603">
    <property type="entry name" value="CYTOCHROMEC1"/>
</dbReference>
<dbReference type="InterPro" id="IPR009056">
    <property type="entry name" value="Cyt_c-like_dom"/>
</dbReference>
<dbReference type="Pfam" id="PF00033">
    <property type="entry name" value="Cytochrome_B"/>
    <property type="match status" value="1"/>
</dbReference>
<keyword evidence="6 14" id="KW-0349">Heme</keyword>
<feature type="transmembrane region" description="Helical" evidence="16">
    <location>
        <begin position="431"/>
        <end position="451"/>
    </location>
</feature>
<comment type="function">
    <text evidence="1 15">Component of the ubiquinol-cytochrome c reductase complex (complex III or cytochrome b-c1 complex), which is a respiratory chain that generates an electrochemical potential coupled to ATP synthesis.</text>
</comment>
<dbReference type="Gene3D" id="1.20.810.10">
    <property type="entry name" value="Cytochrome Bc1 Complex, Chain C"/>
    <property type="match status" value="1"/>
</dbReference>
<dbReference type="PROSITE" id="PS51002">
    <property type="entry name" value="CYTB_NTER"/>
    <property type="match status" value="1"/>
</dbReference>
<evidence type="ECO:0000256" key="8">
    <source>
        <dbReference type="ARBA" id="ARBA00022692"/>
    </source>
</evidence>
<comment type="similarity">
    <text evidence="15">Belongs to the cytochrome b family.</text>
</comment>
<dbReference type="GO" id="GO:0009055">
    <property type="term" value="F:electron transfer activity"/>
    <property type="evidence" value="ECO:0007669"/>
    <property type="project" value="InterPro"/>
</dbReference>
<evidence type="ECO:0000259" key="17">
    <source>
        <dbReference type="PROSITE" id="PS51002"/>
    </source>
</evidence>
<dbReference type="InterPro" id="IPR005798">
    <property type="entry name" value="Cyt_b/b6_C"/>
</dbReference>
<evidence type="ECO:0000259" key="18">
    <source>
        <dbReference type="PROSITE" id="PS51003"/>
    </source>
</evidence>
<evidence type="ECO:0000256" key="7">
    <source>
        <dbReference type="ARBA" id="ARBA00022660"/>
    </source>
</evidence>
<evidence type="ECO:0000256" key="10">
    <source>
        <dbReference type="ARBA" id="ARBA00022982"/>
    </source>
</evidence>
<dbReference type="InterPro" id="IPR002326">
    <property type="entry name" value="Cyt_c1"/>
</dbReference>
<dbReference type="GO" id="GO:0022904">
    <property type="term" value="P:respiratory electron transport chain"/>
    <property type="evidence" value="ECO:0007669"/>
    <property type="project" value="InterPro"/>
</dbReference>
<dbReference type="FunFam" id="1.20.810.10:FF:000004">
    <property type="entry name" value="Cytochrome b"/>
    <property type="match status" value="1"/>
</dbReference>
<evidence type="ECO:0000256" key="14">
    <source>
        <dbReference type="PIRSR" id="PIRSR602326-1"/>
    </source>
</evidence>
<feature type="domain" description="Cytochrome c" evidence="19">
    <location>
        <begin position="513"/>
        <end position="698"/>
    </location>
</feature>
<dbReference type="SUPFAM" id="SSF81342">
    <property type="entry name" value="Transmembrane di-heme cytochromes"/>
    <property type="match status" value="1"/>
</dbReference>
<feature type="transmembrane region" description="Helical" evidence="16">
    <location>
        <begin position="407"/>
        <end position="425"/>
    </location>
</feature>
<organism evidence="20 21">
    <name type="scientific">Microbulbifer aggregans</name>
    <dbReference type="NCBI Taxonomy" id="1769779"/>
    <lineage>
        <taxon>Bacteria</taxon>
        <taxon>Pseudomonadati</taxon>
        <taxon>Pseudomonadota</taxon>
        <taxon>Gammaproteobacteria</taxon>
        <taxon>Cellvibrionales</taxon>
        <taxon>Microbulbiferaceae</taxon>
        <taxon>Microbulbifer</taxon>
    </lineage>
</organism>
<dbReference type="Proteomes" id="UP000095672">
    <property type="component" value="Chromosome"/>
</dbReference>
<dbReference type="GO" id="GO:0016020">
    <property type="term" value="C:membrane"/>
    <property type="evidence" value="ECO:0007669"/>
    <property type="project" value="UniProtKB-SubCell"/>
</dbReference>
<evidence type="ECO:0000256" key="1">
    <source>
        <dbReference type="ARBA" id="ARBA00002444"/>
    </source>
</evidence>
<dbReference type="PATRIC" id="fig|1769779.3.peg.3382"/>
<evidence type="ECO:0000313" key="20">
    <source>
        <dbReference type="EMBL" id="AOS98758.1"/>
    </source>
</evidence>
<comment type="subunit">
    <text evidence="3 15">The main subunits of complex b-c1 are: cytochrome b, cytochrome c1 and the Rieske protein.</text>
</comment>
<keyword evidence="9 14" id="KW-0479">Metal-binding</keyword>
<keyword evidence="13 16" id="KW-0472">Membrane</keyword>
<evidence type="ECO:0000256" key="6">
    <source>
        <dbReference type="ARBA" id="ARBA00022617"/>
    </source>
</evidence>
<sequence>MNWLTALGDWVDQRLPIYRAWDTHMGKYYAPKNFNLWYFFGVLSMLVLVNQLLTGIWLVMSYNPSAEGAFASVEYIMRDVEWGWLIRYLHSTGASAFFVVVYLHMFRGLMYGSYKPPRELVWIFGMCIYLVLMAEAFMGYVLPWGQMSYWGAQVIVSLFGAIPGIGEDLVQWIRGDYLISGITLTRFFSLHVIALPLVLVLLVVLHILALHEVGSNNPDGIDIKKNKDENGIPKDGVAFHPYYTVHDLVGIAVFLFIFCVVVFFFPEMGGFFLEYANFEEANPLKTPEHIAPVWYFTPFYAILRAVTIDIGPLTAKFLGLVAMGAAIAILFVLPWLDKSPVRSIRYKGMLPKVLLLVFAAMFIVLGYLGVKSPTPGRNFLAQVATLFYFAYFITMPIWTNPEERKSTLSWVVSVIFGVLFLWMAVTNFKASLFVGLMSLVLAGFFAVLPWLTSRDHVKPVPERVTSPSGEKTFVLLFGGIIIVGLLAFLPIKAVAAGAQVELDNINIDLQDKPSLQRGANYFVNYCMGCHSANFSRWGRVATDLGIPNELMMEHLVLGDAKIGNLMEISMRPEDSKVWFGAAPPDLTLVARARSPEWLYTYLRSFYKDDSRPTGVNNKVFPNVGMPHVLMELQGLPECAPGPKKDHGHVVRDELGNPIMDADCGSIEVGSVKGSMTAAEFDQAVYDLVNFMEYIAEPMAEDRKRVGFFVLAFILVFFVFAWLLNREYWKDVHH</sequence>
<dbReference type="Gene3D" id="1.10.760.10">
    <property type="entry name" value="Cytochrome c-like domain"/>
    <property type="match status" value="1"/>
</dbReference>
<feature type="binding site" description="covalent" evidence="14">
    <location>
        <position position="530"/>
    </location>
    <ligand>
        <name>heme c</name>
        <dbReference type="ChEBI" id="CHEBI:61717"/>
    </ligand>
</feature>
<name>A0A1C9WC76_9GAMM</name>